<name>A0A3B1ABE4_9ZZZZ</name>
<evidence type="ECO:0008006" key="2">
    <source>
        <dbReference type="Google" id="ProtNLM"/>
    </source>
</evidence>
<dbReference type="EMBL" id="UOFT01000055">
    <property type="protein sequence ID" value="VAW97182.1"/>
    <property type="molecule type" value="Genomic_DNA"/>
</dbReference>
<reference evidence="1" key="1">
    <citation type="submission" date="2018-06" db="EMBL/GenBank/DDBJ databases">
        <authorList>
            <person name="Zhirakovskaya E."/>
        </authorList>
    </citation>
    <scope>NUCLEOTIDE SEQUENCE</scope>
</reference>
<dbReference type="AlphaFoldDB" id="A0A3B1ABE4"/>
<gene>
    <name evidence="1" type="ORF">MNBD_GAMMA23-1298</name>
</gene>
<organism evidence="1">
    <name type="scientific">hydrothermal vent metagenome</name>
    <dbReference type="NCBI Taxonomy" id="652676"/>
    <lineage>
        <taxon>unclassified sequences</taxon>
        <taxon>metagenomes</taxon>
        <taxon>ecological metagenomes</taxon>
    </lineage>
</organism>
<proteinExistence type="predicted"/>
<accession>A0A3B1ABE4</accession>
<protein>
    <recommendedName>
        <fullName evidence="2">Lipoprotein</fullName>
    </recommendedName>
</protein>
<evidence type="ECO:0000313" key="1">
    <source>
        <dbReference type="EMBL" id="VAW97182.1"/>
    </source>
</evidence>
<dbReference type="PROSITE" id="PS51257">
    <property type="entry name" value="PROKAR_LIPOPROTEIN"/>
    <property type="match status" value="1"/>
</dbReference>
<sequence>MIKNIFVAIITSGLLVGCASATLAGFHDPAYKGRQFKHILVVTDNLGLQEADYLQKRFCKTVNRFTKTKCSTELSFYLPTRDYTPKERKAILNQSGVDSILLYSRNKDEKGIKGHSQISFNVAEVFGAGPSSMNITGPGFSNTRTAGFRVVLIDVANYKKAWVAGVTTSGSDGAASDENILWTTTNRVYNALKSANLILR</sequence>